<evidence type="ECO:0000256" key="1">
    <source>
        <dbReference type="SAM" id="Phobius"/>
    </source>
</evidence>
<evidence type="ECO:0000259" key="2">
    <source>
        <dbReference type="Pfam" id="PF14751"/>
    </source>
</evidence>
<keyword evidence="1" id="KW-0472">Membrane</keyword>
<gene>
    <name evidence="3" type="ordered locus">Desaci_0450</name>
</gene>
<protein>
    <recommendedName>
        <fullName evidence="2">DUF4474 domain-containing protein</fullName>
    </recommendedName>
</protein>
<keyword evidence="4" id="KW-1185">Reference proteome</keyword>
<reference evidence="3 4" key="1">
    <citation type="journal article" date="2012" name="J. Bacteriol.">
        <title>Complete genome sequences of Desulfosporosinus orientis DSM765T, Desulfosporosinus youngiae DSM17734T, Desulfosporosinus meridiei DSM13257T, and Desulfosporosinus acidiphilus DSM22704T.</title>
        <authorList>
            <person name="Pester M."/>
            <person name="Brambilla E."/>
            <person name="Alazard D."/>
            <person name="Rattei T."/>
            <person name="Weinmaier T."/>
            <person name="Han J."/>
            <person name="Lucas S."/>
            <person name="Lapidus A."/>
            <person name="Cheng J.F."/>
            <person name="Goodwin L."/>
            <person name="Pitluck S."/>
            <person name="Peters L."/>
            <person name="Ovchinnikova G."/>
            <person name="Teshima H."/>
            <person name="Detter J.C."/>
            <person name="Han C.S."/>
            <person name="Tapia R."/>
            <person name="Land M.L."/>
            <person name="Hauser L."/>
            <person name="Kyrpides N.C."/>
            <person name="Ivanova N.N."/>
            <person name="Pagani I."/>
            <person name="Huntmann M."/>
            <person name="Wei C.L."/>
            <person name="Davenport K.W."/>
            <person name="Daligault H."/>
            <person name="Chain P.S."/>
            <person name="Chen A."/>
            <person name="Mavromatis K."/>
            <person name="Markowitz V."/>
            <person name="Szeto E."/>
            <person name="Mikhailova N."/>
            <person name="Pati A."/>
            <person name="Wagner M."/>
            <person name="Woyke T."/>
            <person name="Ollivier B."/>
            <person name="Klenk H.P."/>
            <person name="Spring S."/>
            <person name="Loy A."/>
        </authorList>
    </citation>
    <scope>NUCLEOTIDE SEQUENCE [LARGE SCALE GENOMIC DNA]</scope>
    <source>
        <strain evidence="4">DSM 22704 / JCM 16185 / SJ4</strain>
    </source>
</reference>
<dbReference type="Pfam" id="PF14751">
    <property type="entry name" value="DUF4474"/>
    <property type="match status" value="1"/>
</dbReference>
<name>I4D143_DESAJ</name>
<accession>I4D143</accession>
<dbReference type="AlphaFoldDB" id="I4D143"/>
<proteinExistence type="predicted"/>
<dbReference type="RefSeq" id="WP_014825530.1">
    <property type="nucleotide sequence ID" value="NC_018068.1"/>
</dbReference>
<dbReference type="KEGG" id="dai:Desaci_0450"/>
<evidence type="ECO:0000313" key="4">
    <source>
        <dbReference type="Proteomes" id="UP000002892"/>
    </source>
</evidence>
<dbReference type="STRING" id="646529.Desaci_0450"/>
<sequence>MPELLTISNSGTFPWESYDKLRNLSDETGDKTLDELIEISGYSYDPVQDIFYSNMDPWQRKMGYCRLFDEAAAPMGMIVDCEPIFFNYNDKQWMIGFWKGQYDLVSGAEIGVYTRTLNGNPLRNIFGAYYQSANDDELLQMSFTLKKNGKVFFSRQDKHWWLTGFKLGEFSQPSELSMTIKLTLNNTIMRDAFIDGLKAAGYSDEEFTYFGTTVGFNFDVPHTAQPITRAKTLEWIIQWKNEQLCKEFQEITGSSTTVPEKIKVIEESAPELYKKVLRMGRFKPLYSMYQAILTAIVALIVIITGAVFSNIFL</sequence>
<organism evidence="3 4">
    <name type="scientific">Desulfosporosinus acidiphilus (strain DSM 22704 / JCM 16185 / SJ4)</name>
    <dbReference type="NCBI Taxonomy" id="646529"/>
    <lineage>
        <taxon>Bacteria</taxon>
        <taxon>Bacillati</taxon>
        <taxon>Bacillota</taxon>
        <taxon>Clostridia</taxon>
        <taxon>Eubacteriales</taxon>
        <taxon>Desulfitobacteriaceae</taxon>
        <taxon>Desulfosporosinus</taxon>
    </lineage>
</organism>
<feature type="transmembrane region" description="Helical" evidence="1">
    <location>
        <begin position="288"/>
        <end position="312"/>
    </location>
</feature>
<dbReference type="eggNOG" id="ENOG502Z7HR">
    <property type="taxonomic scope" value="Bacteria"/>
</dbReference>
<dbReference type="EMBL" id="CP003639">
    <property type="protein sequence ID" value="AFM39517.1"/>
    <property type="molecule type" value="Genomic_DNA"/>
</dbReference>
<dbReference type="InterPro" id="IPR029322">
    <property type="entry name" value="DUF4474"/>
</dbReference>
<keyword evidence="1" id="KW-1133">Transmembrane helix</keyword>
<dbReference type="Proteomes" id="UP000002892">
    <property type="component" value="Chromosome"/>
</dbReference>
<evidence type="ECO:0000313" key="3">
    <source>
        <dbReference type="EMBL" id="AFM39517.1"/>
    </source>
</evidence>
<keyword evidence="1" id="KW-0812">Transmembrane</keyword>
<dbReference type="OrthoDB" id="1863351at2"/>
<feature type="domain" description="DUF4474" evidence="2">
    <location>
        <begin position="33"/>
        <end position="273"/>
    </location>
</feature>
<dbReference type="HOGENOM" id="CLU_046246_0_0_9"/>